<feature type="transmembrane region" description="Helical" evidence="1">
    <location>
        <begin position="157"/>
        <end position="176"/>
    </location>
</feature>
<reference evidence="2 3" key="1">
    <citation type="submission" date="2015-11" db="EMBL/GenBank/DDBJ databases">
        <title>Genomic Taxonomy of the Vibrionaceae.</title>
        <authorList>
            <person name="Gomez-Gil B."/>
            <person name="Enciso-Ibarra J."/>
        </authorList>
    </citation>
    <scope>NUCLEOTIDE SEQUENCE [LARGE SCALE GENOMIC DNA]</scope>
    <source>
        <strain evidence="2 3">CAIM 912</strain>
    </source>
</reference>
<organism evidence="2 3">
    <name type="scientific">Enterovibrio coralii</name>
    <dbReference type="NCBI Taxonomy" id="294935"/>
    <lineage>
        <taxon>Bacteria</taxon>
        <taxon>Pseudomonadati</taxon>
        <taxon>Pseudomonadota</taxon>
        <taxon>Gammaproteobacteria</taxon>
        <taxon>Vibrionales</taxon>
        <taxon>Vibrionaceae</taxon>
        <taxon>Enterovibrio</taxon>
    </lineage>
</organism>
<keyword evidence="1" id="KW-0472">Membrane</keyword>
<dbReference type="Proteomes" id="UP000070529">
    <property type="component" value="Unassembled WGS sequence"/>
</dbReference>
<evidence type="ECO:0000313" key="3">
    <source>
        <dbReference type="Proteomes" id="UP000070529"/>
    </source>
</evidence>
<proteinExistence type="predicted"/>
<keyword evidence="3" id="KW-1185">Reference proteome</keyword>
<evidence type="ECO:0000256" key="1">
    <source>
        <dbReference type="SAM" id="Phobius"/>
    </source>
</evidence>
<dbReference type="AlphaFoldDB" id="A0A135IBZ0"/>
<comment type="caution">
    <text evidence="2">The sequence shown here is derived from an EMBL/GenBank/DDBJ whole genome shotgun (WGS) entry which is preliminary data.</text>
</comment>
<sequence>MNISPEEKKGLVKFGLTIGTIPVAIAAAIFFDNGGQILTAWFAGIVGLAGIFALRTYAKERKWKYELVEGEIAGATHFTHYGRQDESVDLNKPSVSFNAVFYFNFRGWDYLVEHTVSMNYPMMVLLRFKTGKKVTLWVPVHNPSLARLNSPFGRYQHLSLAIVFGFVSSALWYFVFTSDFLPA</sequence>
<feature type="transmembrane region" description="Helical" evidence="1">
    <location>
        <begin position="37"/>
        <end position="54"/>
    </location>
</feature>
<feature type="transmembrane region" description="Helical" evidence="1">
    <location>
        <begin position="12"/>
        <end position="31"/>
    </location>
</feature>
<protein>
    <recommendedName>
        <fullName evidence="4">DUF3592 domain-containing protein</fullName>
    </recommendedName>
</protein>
<name>A0A135IBZ0_9GAMM</name>
<keyword evidence="1" id="KW-0812">Transmembrane</keyword>
<evidence type="ECO:0008006" key="4">
    <source>
        <dbReference type="Google" id="ProtNLM"/>
    </source>
</evidence>
<evidence type="ECO:0000313" key="2">
    <source>
        <dbReference type="EMBL" id="KXF82945.1"/>
    </source>
</evidence>
<dbReference type="EMBL" id="LNTY01000006">
    <property type="protein sequence ID" value="KXF82945.1"/>
    <property type="molecule type" value="Genomic_DNA"/>
</dbReference>
<keyword evidence="1" id="KW-1133">Transmembrane helix</keyword>
<accession>A0A135IBZ0</accession>
<gene>
    <name evidence="2" type="ORF">ATN88_04095</name>
</gene>